<comment type="caution">
    <text evidence="1">The sequence shown here is derived from an EMBL/GenBank/DDBJ whole genome shotgun (WGS) entry which is preliminary data.</text>
</comment>
<gene>
    <name evidence="1" type="ORF">LOK49_LG08G02460</name>
</gene>
<dbReference type="EMBL" id="CM045766">
    <property type="protein sequence ID" value="KAI8005127.1"/>
    <property type="molecule type" value="Genomic_DNA"/>
</dbReference>
<sequence>MHSGVRMDYLSSLPEDCKSEILTLTTPRDACRSSAILRRLKSATDSDTVWERFLPSDYRQIISRSSFALDKETGKKCFTLPARKLNIAWKNGPQHWQWITLPESRFWKVARVHGVCWLEIWGNMKTRILSPKNTYATFLIFKIMEKFSGLESVPMKVSVRFVGEMEVGNGKRRLRQHCVFEISIG</sequence>
<evidence type="ECO:0000313" key="1">
    <source>
        <dbReference type="EMBL" id="KAI8005127.1"/>
    </source>
</evidence>
<proteinExistence type="predicted"/>
<reference evidence="1 2" key="1">
    <citation type="journal article" date="2022" name="Plant J.">
        <title>Chromosome-level genome of Camellia lanceoleosa provides a valuable resource for understanding genome evolution and self-incompatibility.</title>
        <authorList>
            <person name="Gong W."/>
            <person name="Xiao S."/>
            <person name="Wang L."/>
            <person name="Liao Z."/>
            <person name="Chang Y."/>
            <person name="Mo W."/>
            <person name="Hu G."/>
            <person name="Li W."/>
            <person name="Zhao G."/>
            <person name="Zhu H."/>
            <person name="Hu X."/>
            <person name="Ji K."/>
            <person name="Xiang X."/>
            <person name="Song Q."/>
            <person name="Yuan D."/>
            <person name="Jin S."/>
            <person name="Zhang L."/>
        </authorList>
    </citation>
    <scope>NUCLEOTIDE SEQUENCE [LARGE SCALE GENOMIC DNA]</scope>
    <source>
        <strain evidence="1">SQ_2022a</strain>
    </source>
</reference>
<name>A0ACC0GXG8_9ERIC</name>
<protein>
    <submittedName>
        <fullName evidence="1">F-box protein PP2-B12</fullName>
    </submittedName>
</protein>
<evidence type="ECO:0000313" key="2">
    <source>
        <dbReference type="Proteomes" id="UP001060215"/>
    </source>
</evidence>
<keyword evidence="2" id="KW-1185">Reference proteome</keyword>
<dbReference type="Proteomes" id="UP001060215">
    <property type="component" value="Chromosome 9"/>
</dbReference>
<accession>A0ACC0GXG8</accession>
<organism evidence="1 2">
    <name type="scientific">Camellia lanceoleosa</name>
    <dbReference type="NCBI Taxonomy" id="1840588"/>
    <lineage>
        <taxon>Eukaryota</taxon>
        <taxon>Viridiplantae</taxon>
        <taxon>Streptophyta</taxon>
        <taxon>Embryophyta</taxon>
        <taxon>Tracheophyta</taxon>
        <taxon>Spermatophyta</taxon>
        <taxon>Magnoliopsida</taxon>
        <taxon>eudicotyledons</taxon>
        <taxon>Gunneridae</taxon>
        <taxon>Pentapetalae</taxon>
        <taxon>asterids</taxon>
        <taxon>Ericales</taxon>
        <taxon>Theaceae</taxon>
        <taxon>Camellia</taxon>
    </lineage>
</organism>